<evidence type="ECO:0000313" key="2">
    <source>
        <dbReference type="Proteomes" id="UP000298551"/>
    </source>
</evidence>
<accession>A0A4D6XAI3</accession>
<dbReference type="Proteomes" id="UP000298551">
    <property type="component" value="Chromosome"/>
</dbReference>
<dbReference type="EMBL" id="CP039371">
    <property type="protein sequence ID" value="QCI11511.1"/>
    <property type="molecule type" value="Genomic_DNA"/>
</dbReference>
<sequence>MDIPPSQSSALQDFLLDAQVLLTQSQECLHHLELIDNDPDACHCLHDALDTLARRASEFGLIEVAHYAADLQLLLAPACHQQRLLSEALPAVEACLTLLAWQLELVDVHTGRLNLDASEQTDLLTDLASALGQPLPQGCMACNSSGSLCAHPHSHLPGTDLSGATSRTH</sequence>
<dbReference type="RefSeq" id="WP_136913682.1">
    <property type="nucleotide sequence ID" value="NZ_CP039371.1"/>
</dbReference>
<dbReference type="GO" id="GO:0016301">
    <property type="term" value="F:kinase activity"/>
    <property type="evidence" value="ECO:0007669"/>
    <property type="project" value="UniProtKB-KW"/>
</dbReference>
<reference evidence="2" key="1">
    <citation type="submission" date="2019-04" db="EMBL/GenBank/DDBJ databases">
        <title>Genome sequence of Pseudomonas putida 1290, an auxin catabolizing strain.</title>
        <authorList>
            <person name="Laird T.S."/>
            <person name="Leveau J.H.J."/>
        </authorList>
    </citation>
    <scope>NUCLEOTIDE SEQUENCE [LARGE SCALE GENOMIC DNA]</scope>
    <source>
        <strain evidence="2">1290</strain>
    </source>
</reference>
<protein>
    <submittedName>
        <fullName evidence="1">Histidine kinase</fullName>
    </submittedName>
</protein>
<evidence type="ECO:0000313" key="1">
    <source>
        <dbReference type="EMBL" id="QCI11511.1"/>
    </source>
</evidence>
<keyword evidence="1" id="KW-0418">Kinase</keyword>
<dbReference type="OrthoDB" id="7019156at2"/>
<organism evidence="1 2">
    <name type="scientific">Pseudomonas putida</name>
    <name type="common">Arthrobacter siderocapsulatus</name>
    <dbReference type="NCBI Taxonomy" id="303"/>
    <lineage>
        <taxon>Bacteria</taxon>
        <taxon>Pseudomonadati</taxon>
        <taxon>Pseudomonadota</taxon>
        <taxon>Gammaproteobacteria</taxon>
        <taxon>Pseudomonadales</taxon>
        <taxon>Pseudomonadaceae</taxon>
        <taxon>Pseudomonas</taxon>
    </lineage>
</organism>
<keyword evidence="1" id="KW-0808">Transferase</keyword>
<name>A0A4D6XAI3_PSEPU</name>
<gene>
    <name evidence="1" type="ORF">E6B08_08985</name>
</gene>
<dbReference type="AlphaFoldDB" id="A0A4D6XAI3"/>
<proteinExistence type="predicted"/>